<dbReference type="Proteomes" id="UP001182556">
    <property type="component" value="Unassembled WGS sequence"/>
</dbReference>
<feature type="transmembrane region" description="Helical" evidence="8">
    <location>
        <begin position="240"/>
        <end position="261"/>
    </location>
</feature>
<keyword evidence="4" id="KW-0029">Amino-acid transport</keyword>
<keyword evidence="5 8" id="KW-1133">Transmembrane helix</keyword>
<feature type="transmembrane region" description="Helical" evidence="8">
    <location>
        <begin position="44"/>
        <end position="68"/>
    </location>
</feature>
<evidence type="ECO:0000313" key="10">
    <source>
        <dbReference type="EMBL" id="KAK1920769.1"/>
    </source>
</evidence>
<sequence>MNTEVRDAKDEEKQGSEKSIRGGQLLIDGEGEGSVKRTLAQRHLAMISLGGAIGTGLFVGAGGALQMGGPVGVWLAYILMSIIVYSMMVALGEMAALYPLAGGFTYYASRFVDPALGFATGWNYFYCWAISIPVEIVASAIVIEYWDTHTNAAIYMTLCFVLMVVINFLGARAYGEAEFWFSSMKVIAIVGLIILGVILMAGGGPNHDVIGFRYWAHPGPFNQLSIENGDASIIGAWGRFLAFFAVLVQAAFSFSGIELVAVCAGEAENARKTVPRAIKRVFWRLLCFYVLGIFVISVLVPYNDPRLLNGHEDASASPFVIAIQDAGIKGLPSVINAVILLAAWSAGNSDIYAASRTLYALALQDQAPRIFRRCTKRGLPVWSVVATSLIGLLCYMNTGGKRAVEAFNWLYNISSIAAIVTWWVILLTYLRFYHGLQVQGISRDAFPYKAPLQPYLSYFGFACFTVISLLNGFRVFLRGNWDASTFVSAYITLPIFALCYFGWKFWNKTSIVPLREIDFATGLQELDEMEERDEEKFKPETPFGKMMSMLF</sequence>
<protein>
    <submittedName>
        <fullName evidence="10">Amino acid permease/ SLC12A domain-containing protein</fullName>
    </submittedName>
</protein>
<dbReference type="PANTHER" id="PTHR43341:SF4">
    <property type="entry name" value="ARGININE PERMEASE CAN1-RELATED"/>
    <property type="match status" value="1"/>
</dbReference>
<dbReference type="Pfam" id="PF00324">
    <property type="entry name" value="AA_permease"/>
    <property type="match status" value="1"/>
</dbReference>
<feature type="transmembrane region" description="Helical" evidence="8">
    <location>
        <begin position="122"/>
        <end position="146"/>
    </location>
</feature>
<feature type="transmembrane region" description="Helical" evidence="8">
    <location>
        <begin position="281"/>
        <end position="302"/>
    </location>
</feature>
<evidence type="ECO:0000256" key="5">
    <source>
        <dbReference type="ARBA" id="ARBA00022989"/>
    </source>
</evidence>
<keyword evidence="2" id="KW-0813">Transport</keyword>
<dbReference type="PROSITE" id="PS00218">
    <property type="entry name" value="AMINO_ACID_PERMEASE_1"/>
    <property type="match status" value="1"/>
</dbReference>
<dbReference type="InterPro" id="IPR004840">
    <property type="entry name" value="Amino_acid_permease_CS"/>
</dbReference>
<dbReference type="InterPro" id="IPR004762">
    <property type="entry name" value="Amino_acid_permease_fungi"/>
</dbReference>
<dbReference type="Gene3D" id="1.20.1740.10">
    <property type="entry name" value="Amino acid/polyamine transporter I"/>
    <property type="match status" value="1"/>
</dbReference>
<feature type="transmembrane region" description="Helical" evidence="8">
    <location>
        <begin position="74"/>
        <end position="101"/>
    </location>
</feature>
<evidence type="ECO:0000256" key="4">
    <source>
        <dbReference type="ARBA" id="ARBA00022970"/>
    </source>
</evidence>
<evidence type="ECO:0000256" key="1">
    <source>
        <dbReference type="ARBA" id="ARBA00004141"/>
    </source>
</evidence>
<feature type="transmembrane region" description="Helical" evidence="8">
    <location>
        <begin position="186"/>
        <end position="204"/>
    </location>
</feature>
<evidence type="ECO:0000256" key="8">
    <source>
        <dbReference type="SAM" id="Phobius"/>
    </source>
</evidence>
<dbReference type="GO" id="GO:0015171">
    <property type="term" value="F:amino acid transmembrane transporter activity"/>
    <property type="evidence" value="ECO:0007669"/>
    <property type="project" value="TreeGrafter"/>
</dbReference>
<dbReference type="EMBL" id="JAODAN010000012">
    <property type="protein sequence ID" value="KAK1920769.1"/>
    <property type="molecule type" value="Genomic_DNA"/>
</dbReference>
<feature type="transmembrane region" description="Helical" evidence="8">
    <location>
        <begin position="152"/>
        <end position="174"/>
    </location>
</feature>
<keyword evidence="11" id="KW-1185">Reference proteome</keyword>
<dbReference type="PANTHER" id="PTHR43341">
    <property type="entry name" value="AMINO ACID PERMEASE"/>
    <property type="match status" value="1"/>
</dbReference>
<feature type="region of interest" description="Disordered" evidence="7">
    <location>
        <begin position="1"/>
        <end position="21"/>
    </location>
</feature>
<reference evidence="10" key="1">
    <citation type="submission" date="2023-02" db="EMBL/GenBank/DDBJ databases">
        <title>Identification and recombinant expression of a fungal hydrolase from Papiliotrema laurentii that hydrolyzes apple cutin and clears colloidal polyester polyurethane.</title>
        <authorList>
            <consortium name="DOE Joint Genome Institute"/>
            <person name="Roman V.A."/>
            <person name="Bojanowski C."/>
            <person name="Crable B.R."/>
            <person name="Wagner D.N."/>
            <person name="Hung C.S."/>
            <person name="Nadeau L.J."/>
            <person name="Schratz L."/>
            <person name="Haridas S."/>
            <person name="Pangilinan J."/>
            <person name="Lipzen A."/>
            <person name="Na H."/>
            <person name="Yan M."/>
            <person name="Ng V."/>
            <person name="Grigoriev I.V."/>
            <person name="Spatafora J.W."/>
            <person name="Barlow D."/>
            <person name="Biffinger J."/>
            <person name="Kelley-Loughnane N."/>
            <person name="Varaljay V.A."/>
            <person name="Crookes-Goodson W.J."/>
        </authorList>
    </citation>
    <scope>NUCLEOTIDE SEQUENCE</scope>
    <source>
        <strain evidence="10">5307AH</strain>
    </source>
</reference>
<evidence type="ECO:0000256" key="2">
    <source>
        <dbReference type="ARBA" id="ARBA00022448"/>
    </source>
</evidence>
<dbReference type="AlphaFoldDB" id="A0AAD9CTX5"/>
<evidence type="ECO:0000313" key="11">
    <source>
        <dbReference type="Proteomes" id="UP001182556"/>
    </source>
</evidence>
<comment type="caution">
    <text evidence="10">The sequence shown here is derived from an EMBL/GenBank/DDBJ whole genome shotgun (WGS) entry which is preliminary data.</text>
</comment>
<evidence type="ECO:0000256" key="6">
    <source>
        <dbReference type="ARBA" id="ARBA00023136"/>
    </source>
</evidence>
<dbReference type="FunFam" id="1.20.1740.10:FF:000006">
    <property type="entry name" value="General amino acid permease"/>
    <property type="match status" value="1"/>
</dbReference>
<name>A0AAD9CTX5_PAPLA</name>
<feature type="transmembrane region" description="Helical" evidence="8">
    <location>
        <begin position="483"/>
        <end position="503"/>
    </location>
</feature>
<proteinExistence type="predicted"/>
<organism evidence="10 11">
    <name type="scientific">Papiliotrema laurentii</name>
    <name type="common">Cryptococcus laurentii</name>
    <dbReference type="NCBI Taxonomy" id="5418"/>
    <lineage>
        <taxon>Eukaryota</taxon>
        <taxon>Fungi</taxon>
        <taxon>Dikarya</taxon>
        <taxon>Basidiomycota</taxon>
        <taxon>Agaricomycotina</taxon>
        <taxon>Tremellomycetes</taxon>
        <taxon>Tremellales</taxon>
        <taxon>Rhynchogastremaceae</taxon>
        <taxon>Papiliotrema</taxon>
    </lineage>
</organism>
<keyword evidence="6 8" id="KW-0472">Membrane</keyword>
<feature type="domain" description="Amino acid permease/ SLC12A" evidence="9">
    <location>
        <begin position="43"/>
        <end position="511"/>
    </location>
</feature>
<feature type="transmembrane region" description="Helical" evidence="8">
    <location>
        <begin position="455"/>
        <end position="477"/>
    </location>
</feature>
<dbReference type="PIRSF" id="PIRSF006060">
    <property type="entry name" value="AA_transporter"/>
    <property type="match status" value="1"/>
</dbReference>
<evidence type="ECO:0000256" key="7">
    <source>
        <dbReference type="SAM" id="MobiDB-lite"/>
    </source>
</evidence>
<dbReference type="InterPro" id="IPR050524">
    <property type="entry name" value="APC_YAT"/>
</dbReference>
<accession>A0AAD9CTX5</accession>
<keyword evidence="3 8" id="KW-0812">Transmembrane</keyword>
<dbReference type="NCBIfam" id="TIGR00913">
    <property type="entry name" value="2A0310"/>
    <property type="match status" value="1"/>
</dbReference>
<evidence type="ECO:0000256" key="3">
    <source>
        <dbReference type="ARBA" id="ARBA00022692"/>
    </source>
</evidence>
<feature type="transmembrane region" description="Helical" evidence="8">
    <location>
        <begin position="379"/>
        <end position="398"/>
    </location>
</feature>
<gene>
    <name evidence="10" type="ORF">DB88DRAFT_106463</name>
</gene>
<evidence type="ECO:0000259" key="9">
    <source>
        <dbReference type="Pfam" id="PF00324"/>
    </source>
</evidence>
<feature type="compositionally biased region" description="Basic and acidic residues" evidence="7">
    <location>
        <begin position="1"/>
        <end position="20"/>
    </location>
</feature>
<comment type="subcellular location">
    <subcellularLocation>
        <location evidence="1">Membrane</location>
        <topology evidence="1">Multi-pass membrane protein</topology>
    </subcellularLocation>
</comment>
<dbReference type="GO" id="GO:0016020">
    <property type="term" value="C:membrane"/>
    <property type="evidence" value="ECO:0007669"/>
    <property type="project" value="UniProtKB-SubCell"/>
</dbReference>
<dbReference type="InterPro" id="IPR004841">
    <property type="entry name" value="AA-permease/SLC12A_dom"/>
</dbReference>
<feature type="transmembrane region" description="Helical" evidence="8">
    <location>
        <begin position="410"/>
        <end position="434"/>
    </location>
</feature>